<feature type="compositionally biased region" description="Low complexity" evidence="2">
    <location>
        <begin position="1280"/>
        <end position="1293"/>
    </location>
</feature>
<feature type="compositionally biased region" description="Polar residues" evidence="2">
    <location>
        <begin position="651"/>
        <end position="660"/>
    </location>
</feature>
<feature type="region of interest" description="Disordered" evidence="2">
    <location>
        <begin position="1"/>
        <end position="53"/>
    </location>
</feature>
<feature type="domain" description="WH2" evidence="3">
    <location>
        <begin position="1204"/>
        <end position="1224"/>
    </location>
</feature>
<feature type="compositionally biased region" description="Basic and acidic residues" evidence="2">
    <location>
        <begin position="1176"/>
        <end position="1185"/>
    </location>
</feature>
<feature type="domain" description="WH2" evidence="3">
    <location>
        <begin position="1293"/>
        <end position="1313"/>
    </location>
</feature>
<feature type="compositionally biased region" description="Pro residues" evidence="2">
    <location>
        <begin position="429"/>
        <end position="440"/>
    </location>
</feature>
<dbReference type="Gene3D" id="3.10.20.90">
    <property type="entry name" value="Phosphatidylinositol 3-kinase Catalytic Subunit, Chain A, domain 1"/>
    <property type="match status" value="1"/>
</dbReference>
<dbReference type="GO" id="GO:1990357">
    <property type="term" value="C:terminal web"/>
    <property type="evidence" value="ECO:0007669"/>
    <property type="project" value="TreeGrafter"/>
</dbReference>
<evidence type="ECO:0000313" key="4">
    <source>
        <dbReference type="EMBL" id="CAD7687024.1"/>
    </source>
</evidence>
<dbReference type="EMBL" id="CAJHUB010000763">
    <property type="protein sequence ID" value="CAD7687024.1"/>
    <property type="molecule type" value="Genomic_DNA"/>
</dbReference>
<dbReference type="Proteomes" id="UP000645828">
    <property type="component" value="Unassembled WGS sequence"/>
</dbReference>
<feature type="compositionally biased region" description="Gly residues" evidence="2">
    <location>
        <begin position="742"/>
        <end position="754"/>
    </location>
</feature>
<organism evidence="4 5">
    <name type="scientific">Nyctereutes procyonoides</name>
    <name type="common">Raccoon dog</name>
    <name type="synonym">Canis procyonoides</name>
    <dbReference type="NCBI Taxonomy" id="34880"/>
    <lineage>
        <taxon>Eukaryota</taxon>
        <taxon>Metazoa</taxon>
        <taxon>Chordata</taxon>
        <taxon>Craniata</taxon>
        <taxon>Vertebrata</taxon>
        <taxon>Euteleostomi</taxon>
        <taxon>Mammalia</taxon>
        <taxon>Eutheria</taxon>
        <taxon>Laurasiatheria</taxon>
        <taxon>Carnivora</taxon>
        <taxon>Caniformia</taxon>
        <taxon>Canidae</taxon>
        <taxon>Nyctereutes</taxon>
    </lineage>
</organism>
<dbReference type="PANTHER" id="PTHR47008:SF1">
    <property type="entry name" value="PROTEIN CORDON-BLEU"/>
    <property type="match status" value="1"/>
</dbReference>
<accession>A0A811ZED5</accession>
<name>A0A811ZED5_NYCPR</name>
<feature type="compositionally biased region" description="Polar residues" evidence="2">
    <location>
        <begin position="869"/>
        <end position="878"/>
    </location>
</feature>
<proteinExistence type="predicted"/>
<comment type="caution">
    <text evidence="4">The sequence shown here is derived from an EMBL/GenBank/DDBJ whole genome shotgun (WGS) entry which is preliminary data.</text>
</comment>
<dbReference type="SMART" id="SM00246">
    <property type="entry name" value="WH2"/>
    <property type="match status" value="3"/>
</dbReference>
<dbReference type="GO" id="GO:0003785">
    <property type="term" value="F:actin monomer binding"/>
    <property type="evidence" value="ECO:0007669"/>
    <property type="project" value="InterPro"/>
</dbReference>
<dbReference type="GO" id="GO:0044295">
    <property type="term" value="C:axonal growth cone"/>
    <property type="evidence" value="ECO:0007669"/>
    <property type="project" value="TreeGrafter"/>
</dbReference>
<dbReference type="InterPro" id="IPR003124">
    <property type="entry name" value="WH2_dom"/>
</dbReference>
<feature type="compositionally biased region" description="Pro residues" evidence="2">
    <location>
        <begin position="343"/>
        <end position="352"/>
    </location>
</feature>
<dbReference type="GO" id="GO:0005884">
    <property type="term" value="C:actin filament"/>
    <property type="evidence" value="ECO:0007669"/>
    <property type="project" value="TreeGrafter"/>
</dbReference>
<dbReference type="GO" id="GO:0043025">
    <property type="term" value="C:neuronal cell body"/>
    <property type="evidence" value="ECO:0007669"/>
    <property type="project" value="TreeGrafter"/>
</dbReference>
<feature type="region of interest" description="Disordered" evidence="2">
    <location>
        <begin position="964"/>
        <end position="1207"/>
    </location>
</feature>
<evidence type="ECO:0000313" key="5">
    <source>
        <dbReference type="Proteomes" id="UP000645828"/>
    </source>
</evidence>
<feature type="compositionally biased region" description="Basic and acidic residues" evidence="2">
    <location>
        <begin position="521"/>
        <end position="534"/>
    </location>
</feature>
<keyword evidence="5" id="KW-1185">Reference proteome</keyword>
<dbReference type="GO" id="GO:0048471">
    <property type="term" value="C:perinuclear region of cytoplasm"/>
    <property type="evidence" value="ECO:0007669"/>
    <property type="project" value="TreeGrafter"/>
</dbReference>
<reference evidence="4" key="1">
    <citation type="submission" date="2020-12" db="EMBL/GenBank/DDBJ databases">
        <authorList>
            <consortium name="Molecular Ecology Group"/>
        </authorList>
    </citation>
    <scope>NUCLEOTIDE SEQUENCE</scope>
    <source>
        <strain evidence="4">TBG_1078</strain>
    </source>
</reference>
<dbReference type="Pfam" id="PF09469">
    <property type="entry name" value="Cobl"/>
    <property type="match status" value="1"/>
</dbReference>
<protein>
    <submittedName>
        <fullName evidence="4">(raccoon dog) hypothetical protein</fullName>
    </submittedName>
</protein>
<feature type="region of interest" description="Disordered" evidence="2">
    <location>
        <begin position="650"/>
        <end position="793"/>
    </location>
</feature>
<feature type="compositionally biased region" description="Polar residues" evidence="2">
    <location>
        <begin position="323"/>
        <end position="332"/>
    </location>
</feature>
<dbReference type="GO" id="GO:0051639">
    <property type="term" value="P:actin filament network formation"/>
    <property type="evidence" value="ECO:0007669"/>
    <property type="project" value="TreeGrafter"/>
</dbReference>
<feature type="region of interest" description="Disordered" evidence="2">
    <location>
        <begin position="275"/>
        <end position="632"/>
    </location>
</feature>
<feature type="compositionally biased region" description="Polar residues" evidence="2">
    <location>
        <begin position="846"/>
        <end position="855"/>
    </location>
</feature>
<gene>
    <name evidence="4" type="ORF">NYPRO_LOCUS19817</name>
</gene>
<feature type="compositionally biased region" description="Pro residues" evidence="2">
    <location>
        <begin position="902"/>
        <end position="914"/>
    </location>
</feature>
<dbReference type="GO" id="GO:0001726">
    <property type="term" value="C:ruffle"/>
    <property type="evidence" value="ECO:0007669"/>
    <property type="project" value="TreeGrafter"/>
</dbReference>
<feature type="region of interest" description="Disordered" evidence="2">
    <location>
        <begin position="836"/>
        <end position="934"/>
    </location>
</feature>
<dbReference type="Pfam" id="PF02205">
    <property type="entry name" value="WH2"/>
    <property type="match status" value="2"/>
</dbReference>
<dbReference type="CDD" id="cd21799">
    <property type="entry name" value="WH2_Wa_Cobl"/>
    <property type="match status" value="1"/>
</dbReference>
<dbReference type="PANTHER" id="PTHR47008">
    <property type="entry name" value="PROTEIN CORDON-BLEU"/>
    <property type="match status" value="1"/>
</dbReference>
<dbReference type="GO" id="GO:0030041">
    <property type="term" value="P:actin filament polymerization"/>
    <property type="evidence" value="ECO:0007669"/>
    <property type="project" value="TreeGrafter"/>
</dbReference>
<evidence type="ECO:0000256" key="1">
    <source>
        <dbReference type="ARBA" id="ARBA00022553"/>
    </source>
</evidence>
<feature type="compositionally biased region" description="Low complexity" evidence="2">
    <location>
        <begin position="307"/>
        <end position="318"/>
    </location>
</feature>
<dbReference type="CDD" id="cd21800">
    <property type="entry name" value="WH2_Wb_Cobl"/>
    <property type="match status" value="1"/>
</dbReference>
<feature type="compositionally biased region" description="Polar residues" evidence="2">
    <location>
        <begin position="1043"/>
        <end position="1053"/>
    </location>
</feature>
<feature type="domain" description="WH2" evidence="3">
    <location>
        <begin position="1164"/>
        <end position="1184"/>
    </location>
</feature>
<feature type="compositionally biased region" description="Pro residues" evidence="2">
    <location>
        <begin position="379"/>
        <end position="394"/>
    </location>
</feature>
<evidence type="ECO:0000259" key="3">
    <source>
        <dbReference type="PROSITE" id="PS51082"/>
    </source>
</evidence>
<dbReference type="FunFam" id="3.10.20.90:FF:000065">
    <property type="entry name" value="Cordon-bleu WH2 repeat protein"/>
    <property type="match status" value="1"/>
</dbReference>
<feature type="compositionally biased region" description="Polar residues" evidence="2">
    <location>
        <begin position="1008"/>
        <end position="1018"/>
    </location>
</feature>
<feature type="compositionally biased region" description="Basic and acidic residues" evidence="2">
    <location>
        <begin position="1109"/>
        <end position="1124"/>
    </location>
</feature>
<dbReference type="InterPro" id="IPR019025">
    <property type="entry name" value="Cordon-bleu_ubiquitin_domain"/>
</dbReference>
<evidence type="ECO:0000256" key="2">
    <source>
        <dbReference type="SAM" id="MobiDB-lite"/>
    </source>
</evidence>
<dbReference type="InterPro" id="IPR039895">
    <property type="entry name" value="COBL-like"/>
</dbReference>
<feature type="region of interest" description="Disordered" evidence="2">
    <location>
        <begin position="1238"/>
        <end position="1293"/>
    </location>
</feature>
<feature type="compositionally biased region" description="Pro residues" evidence="2">
    <location>
        <begin position="1249"/>
        <end position="1279"/>
    </location>
</feature>
<dbReference type="GO" id="GO:0005886">
    <property type="term" value="C:plasma membrane"/>
    <property type="evidence" value="ECO:0007669"/>
    <property type="project" value="TreeGrafter"/>
</dbReference>
<keyword evidence="1" id="KW-0597">Phosphoprotein</keyword>
<sequence length="1350" mass="142225">MDAPRASAAKPPLGRKMKARAPPPPGRPATPNAHSGPKPRRDASPGPPPHLLHMKENLRNSAVAVTVVLPSGLEKKSVVNGSHAMMDLLVELCLQNHLNPSHHALEIRSSETQQPLSFKPNTLVGTLNVHTVFLKEKVPEEKVKPGPPKAPEKSVRLVVNYLRTQKAVVRVSPEVPLQNILPVICAKCEVSPEHVVLLRDNIAGEELELSKSLNELGIKELYAWDNKRVLLTKTQSEPSLSCQETFRKSSLGNDETDKEKKKFLGFFKVNKRSSSKAERTAQAGVDSDEDASQSALGRGSNGCLTTPNSPSVNPRSVPLGPSLSLSNISGVSVKSDLKKRRAPPPPTSPGTGPPAQDKASEKVSLGSQIDLQKKKRRAPAPPTPQPPTSSPLVPPRTQDREENRKSATGVGRQVPQKPPRGTGRGPPQLVLPPPPPYPPPDTDEAEPLGFPGESAGSEALDPRPTLSLPPGPSSPCGTDRVPPALSEAEETVSVSSCFASEDTTEDSGVVSSPSDIISLDSQHDSMKSKDKWATDQEDGSDQDLAGTPELGPHKSPTWERSSSGNWHPRPEAALTSDGEEDLSITGRFQKTLEELDEELAEREGTPRVTTGPMSGVSHHRVPDATGPDGEADVIPVTFIGEVLDDPVDSGLFSNRNNNAGSFDLGGVADRGAPPTPPVPPQEEHSRPLGRRTHVPHSPAPPHDIGTESKPASANPCDAENLNKMEPETGCVAALHTHPPDAQGGGEGPGPGLGGKVRAHEAARPQPARGKEAQGAGSGPAPPRWYQRDPSPGGSYGLKYGLTTYKIVPPRSEMRCYDRGVSLSTGAIKIDELGNLVSPHAHGGRTITPSSSTLDVETQPVGKVKEFWRSGSTETRSGQGTPGPIAPPKPQPRDVGRGAEPSFPGPAAPRPPQQPTRPEEARSRPPAPATCPVNVPAASATEVSFLKPQRRTSSQYVASAIAKRIGPQGAPTAAVRTPGNAQQDAEGRTPAPQPPARADPGAAVGGAQGSSPEGASSGQAPPAGLRRSPCVPPVTASQHDRVCTAQSCSLQGRQSPGRPGTSPASAPQCTLDGPPRPRSGDDQTPGRTLANGSRWVPLHTEPPRSPGRLDTNDGTRQEPLEREAKPSAPCAGGHEPDGTLPPSIFGPKKKFRPVVQRPAPKDTSLHSALMEAIHSAGGKDRLRKVAEPGSEGGPRKTSSAEPAGERSALLAAIRGHSGACSLRKVSSFASEELRSLRDAELSQQECGSPLEPPALPELGIPAPPAPPAPRPPATQAPPAPRTASRSSSGSPAEARQALMDAIRSGTGAARLRKNPLQAGKNCPLFLWKIRCVLYLPRVPFLVLFPFFQVGQ</sequence>
<dbReference type="GO" id="GO:0044294">
    <property type="term" value="C:dendritic growth cone"/>
    <property type="evidence" value="ECO:0007669"/>
    <property type="project" value="TreeGrafter"/>
</dbReference>
<dbReference type="PROSITE" id="PS51082">
    <property type="entry name" value="WH2"/>
    <property type="match status" value="3"/>
</dbReference>